<dbReference type="EMBL" id="JAPUUL010002269">
    <property type="protein sequence ID" value="KAJ8125608.1"/>
    <property type="molecule type" value="Genomic_DNA"/>
</dbReference>
<protein>
    <submittedName>
        <fullName evidence="1">Uncharacterized protein</fullName>
    </submittedName>
</protein>
<evidence type="ECO:0000313" key="1">
    <source>
        <dbReference type="EMBL" id="KAJ8125608.1"/>
    </source>
</evidence>
<organism evidence="1 2">
    <name type="scientific">Lasiodiplodia mahajangana</name>
    <dbReference type="NCBI Taxonomy" id="1108764"/>
    <lineage>
        <taxon>Eukaryota</taxon>
        <taxon>Fungi</taxon>
        <taxon>Dikarya</taxon>
        <taxon>Ascomycota</taxon>
        <taxon>Pezizomycotina</taxon>
        <taxon>Dothideomycetes</taxon>
        <taxon>Dothideomycetes incertae sedis</taxon>
        <taxon>Botryosphaeriales</taxon>
        <taxon>Botryosphaeriaceae</taxon>
        <taxon>Lasiodiplodia</taxon>
    </lineage>
</organism>
<evidence type="ECO:0000313" key="2">
    <source>
        <dbReference type="Proteomes" id="UP001153332"/>
    </source>
</evidence>
<comment type="caution">
    <text evidence="1">The sequence shown here is derived from an EMBL/GenBank/DDBJ whole genome shotgun (WGS) entry which is preliminary data.</text>
</comment>
<gene>
    <name evidence="1" type="ORF">O1611_g8030</name>
</gene>
<sequence length="907" mass="101163">MADPLSIAGLVTGVISLGLQVAGGLFDYLDAVKGRRDELDSAKRGAANMRDLLLTIKNMLPQLKRSWPKSAIMIERHLKSCDTELGALNALLSNLTRLHASGSGFRHKLADQKNKLTYPFNRSHITNLENRLARVNGALQTAVEVAGLNVSITSADKIDDVHDASCASVSKINDIHGFSITSLKEIRQVHDSSVTSEGKIDQIHDISVATASKINEVHDKSINSANKLDQIHGISTTCLNEIRQNHDMMVSMVQSLTVQMQRSDIRLPLAAGSENTESMASGSARTQFDATKYAIEYRGLTKLLKTAFVLSFINTYGAGGGSISQGFTYYPTVDEKIAPAFRIMDLAWKLQHNKHGGPIVDVMFSLATGLRASGVPTATCDSSGLTPAGRLFEIDYAHHTFKELVKLILPVASDVPLVQYQPRSIPYFRIGGLQFLLRDSELAEASGCGPLSLAARAGNEELVKVLVKQHPQSLEEVNHFGVTPLHLAVEHPSCLRLILDAGGSPMLEATDYWCRIPLDWASALGCRTSTQILIASGSPINYKCIWLGHRSCMDDLLVGLKQRRHELKLLALGNLTQTQAEYFRLHEDSVLDTHAFQVQGLLRKMGVHIPSSLAMQPFDAGPTYEHVGRVTDVWDKLWALGFCDVNTRRLPLLCAPEYKADAVRWLMEHGADYWTPFGEREDLPLPTNAATPAHFLFYRNSHIYPEHIDGGEIEARRWVVRKLSQVQAAAQWYVTAIQTLDNIFNEEQHIAALGRMTFDALRVRHTCCNFSRHILPKEEDYYYKSIYTPEEANEIHSEESSLLGLLADLLLEFEHIAHEDQNGVPLIVRDPVEFWMCRWLPRIMETLDSLDGDNLTKAERLAAEAVGVVWSPLPARPVEIHEDNDEALEYNYPEYVMREVRKIMNEQ</sequence>
<name>A0ACC2JEG2_9PEZI</name>
<reference evidence="1" key="1">
    <citation type="submission" date="2022-12" db="EMBL/GenBank/DDBJ databases">
        <title>Genome Sequence of Lasiodiplodia mahajangana.</title>
        <authorList>
            <person name="Buettner E."/>
        </authorList>
    </citation>
    <scope>NUCLEOTIDE SEQUENCE</scope>
    <source>
        <strain evidence="1">VT137</strain>
    </source>
</reference>
<proteinExistence type="predicted"/>
<keyword evidence="2" id="KW-1185">Reference proteome</keyword>
<dbReference type="Proteomes" id="UP001153332">
    <property type="component" value="Unassembled WGS sequence"/>
</dbReference>
<accession>A0ACC2JEG2</accession>